<dbReference type="STRING" id="36646.A0A1V6URD6"/>
<sequence>MTVTPIVLTESPADQKGLKTDLRDFTARRGFDGPYADNLNVDVLIIGGGFGGTYMLYQMLKEGYNTVLYDAGSELGGVWHFNAYPGARTDTEVPIYEFSIPEVYNTWNWSTNYPEWSEIQRYFRHVDQTLNLSKHAAFQTVVTGSVYDTNAAKWHVTTADGRHAKATFLIVAAGFSSKRYIPDFQGLDKFQGAIHHSSFWPAEGVETAGRRVAVIGSGASGVQIVQELGQEAKSLCLFHRTPNLALPMRRKTLSPEKQNQAKHKYDHLYDLRERCFGGFAYEWDERNTLSNTPEEREQFWESLWEQGGFRFWLGNYKDYLFDIKANREVYNFWRKKQSSRVTNPIKRAVLFPEEPPHPFGVKRPCLEQNFYEIIDLDHVELVDVTEDGTIVEFTEKGLRTKDREYEFDVIALATGFDANTGGLTNMGLESIHGTKLKDEWKDGVHTYLGTTISGYPNMFQIYGPQGPTLLCNGPTAVEVQVRWVRDVIKQIGQQGIKYIDAQVAAQKSWKAHINELSDRTLFPTVASTYMGGNIPGKVKEQLNYTGGIADYKREIRSALDSWEGFNIVKP</sequence>
<evidence type="ECO:0008006" key="10">
    <source>
        <dbReference type="Google" id="ProtNLM"/>
    </source>
</evidence>
<comment type="cofactor">
    <cofactor evidence="1">
        <name>FAD</name>
        <dbReference type="ChEBI" id="CHEBI:57692"/>
    </cofactor>
</comment>
<keyword evidence="3" id="KW-0285">Flavoprotein</keyword>
<dbReference type="SUPFAM" id="SSF51905">
    <property type="entry name" value="FAD/NAD(P)-binding domain"/>
    <property type="match status" value="2"/>
</dbReference>
<dbReference type="GO" id="GO:0050661">
    <property type="term" value="F:NADP binding"/>
    <property type="evidence" value="ECO:0007669"/>
    <property type="project" value="InterPro"/>
</dbReference>
<dbReference type="EMBL" id="MDDG01000005">
    <property type="protein sequence ID" value="OQE40981.1"/>
    <property type="molecule type" value="Genomic_DNA"/>
</dbReference>
<evidence type="ECO:0000313" key="8">
    <source>
        <dbReference type="EMBL" id="OQE40981.1"/>
    </source>
</evidence>
<keyword evidence="7" id="KW-0503">Monooxygenase</keyword>
<organism evidence="8 9">
    <name type="scientific">Penicillium coprophilum</name>
    <dbReference type="NCBI Taxonomy" id="36646"/>
    <lineage>
        <taxon>Eukaryota</taxon>
        <taxon>Fungi</taxon>
        <taxon>Dikarya</taxon>
        <taxon>Ascomycota</taxon>
        <taxon>Pezizomycotina</taxon>
        <taxon>Eurotiomycetes</taxon>
        <taxon>Eurotiomycetidae</taxon>
        <taxon>Eurotiales</taxon>
        <taxon>Aspergillaceae</taxon>
        <taxon>Penicillium</taxon>
    </lineage>
</organism>
<name>A0A1V6URD6_9EURO</name>
<protein>
    <recommendedName>
        <fullName evidence="10">FAD/NAD(P)-binding domain-containing protein</fullName>
    </recommendedName>
</protein>
<dbReference type="PANTHER" id="PTHR43098">
    <property type="entry name" value="L-ORNITHINE N(5)-MONOOXYGENASE-RELATED"/>
    <property type="match status" value="1"/>
</dbReference>
<evidence type="ECO:0000256" key="1">
    <source>
        <dbReference type="ARBA" id="ARBA00001974"/>
    </source>
</evidence>
<proteinExistence type="inferred from homology"/>
<evidence type="ECO:0000256" key="3">
    <source>
        <dbReference type="ARBA" id="ARBA00022630"/>
    </source>
</evidence>
<keyword evidence="5" id="KW-0521">NADP</keyword>
<evidence type="ECO:0000313" key="9">
    <source>
        <dbReference type="Proteomes" id="UP000191500"/>
    </source>
</evidence>
<evidence type="ECO:0000256" key="2">
    <source>
        <dbReference type="ARBA" id="ARBA00010139"/>
    </source>
</evidence>
<dbReference type="InterPro" id="IPR020946">
    <property type="entry name" value="Flavin_mOase-like"/>
</dbReference>
<evidence type="ECO:0000256" key="7">
    <source>
        <dbReference type="ARBA" id="ARBA00023033"/>
    </source>
</evidence>
<keyword evidence="4" id="KW-0274">FAD</keyword>
<dbReference type="PRINTS" id="PR00411">
    <property type="entry name" value="PNDRDTASEI"/>
</dbReference>
<dbReference type="GO" id="GO:0004499">
    <property type="term" value="F:N,N-dimethylaniline monooxygenase activity"/>
    <property type="evidence" value="ECO:0007669"/>
    <property type="project" value="InterPro"/>
</dbReference>
<reference evidence="9" key="1">
    <citation type="journal article" date="2017" name="Nat. Microbiol.">
        <title>Global analysis of biosynthetic gene clusters reveals vast potential of secondary metabolite production in Penicillium species.</title>
        <authorList>
            <person name="Nielsen J.C."/>
            <person name="Grijseels S."/>
            <person name="Prigent S."/>
            <person name="Ji B."/>
            <person name="Dainat J."/>
            <person name="Nielsen K.F."/>
            <person name="Frisvad J.C."/>
            <person name="Workman M."/>
            <person name="Nielsen J."/>
        </authorList>
    </citation>
    <scope>NUCLEOTIDE SEQUENCE [LARGE SCALE GENOMIC DNA]</scope>
    <source>
        <strain evidence="9">IBT 31321</strain>
    </source>
</reference>
<evidence type="ECO:0000256" key="5">
    <source>
        <dbReference type="ARBA" id="ARBA00022857"/>
    </source>
</evidence>
<keyword evidence="9" id="KW-1185">Reference proteome</keyword>
<dbReference type="Proteomes" id="UP000191500">
    <property type="component" value="Unassembled WGS sequence"/>
</dbReference>
<dbReference type="AlphaFoldDB" id="A0A1V6URD6"/>
<evidence type="ECO:0000256" key="4">
    <source>
        <dbReference type="ARBA" id="ARBA00022827"/>
    </source>
</evidence>
<comment type="caution">
    <text evidence="8">The sequence shown here is derived from an EMBL/GenBank/DDBJ whole genome shotgun (WGS) entry which is preliminary data.</text>
</comment>
<dbReference type="GO" id="GO:0050660">
    <property type="term" value="F:flavin adenine dinucleotide binding"/>
    <property type="evidence" value="ECO:0007669"/>
    <property type="project" value="InterPro"/>
</dbReference>
<dbReference type="Pfam" id="PF00743">
    <property type="entry name" value="FMO-like"/>
    <property type="match status" value="1"/>
</dbReference>
<accession>A0A1V6URD6</accession>
<evidence type="ECO:0000256" key="6">
    <source>
        <dbReference type="ARBA" id="ARBA00023002"/>
    </source>
</evidence>
<dbReference type="InterPro" id="IPR036188">
    <property type="entry name" value="FAD/NAD-bd_sf"/>
</dbReference>
<comment type="similarity">
    <text evidence="2">Belongs to the FAD-binding monooxygenase family.</text>
</comment>
<dbReference type="Gene3D" id="3.50.50.60">
    <property type="entry name" value="FAD/NAD(P)-binding domain"/>
    <property type="match status" value="2"/>
</dbReference>
<gene>
    <name evidence="8" type="ORF">PENCOP_c005G02588</name>
</gene>
<dbReference type="PANTHER" id="PTHR43098:SF3">
    <property type="entry name" value="L-ORNITHINE N(5)-MONOOXYGENASE-RELATED"/>
    <property type="match status" value="1"/>
</dbReference>
<keyword evidence="6" id="KW-0560">Oxidoreductase</keyword>
<dbReference type="InterPro" id="IPR050775">
    <property type="entry name" value="FAD-binding_Monooxygenases"/>
</dbReference>